<dbReference type="EMBL" id="JAWRVE010000141">
    <property type="protein sequence ID" value="KAL1854316.1"/>
    <property type="molecule type" value="Genomic_DNA"/>
</dbReference>
<keyword evidence="2" id="KW-1133">Transmembrane helix</keyword>
<dbReference type="InterPro" id="IPR005097">
    <property type="entry name" value="Sacchrp_dh_NADP-bd"/>
</dbReference>
<accession>A0ABR3W6I7</accession>
<gene>
    <name evidence="4" type="ORF">Daus18300_011502</name>
</gene>
<name>A0ABR3W6I7_9PEZI</name>
<evidence type="ECO:0000313" key="5">
    <source>
        <dbReference type="Proteomes" id="UP001583177"/>
    </source>
</evidence>
<keyword evidence="2" id="KW-0472">Membrane</keyword>
<feature type="transmembrane region" description="Helical" evidence="2">
    <location>
        <begin position="291"/>
        <end position="311"/>
    </location>
</feature>
<comment type="similarity">
    <text evidence="1">Belongs to the saccharopine dehydrogenase family.</text>
</comment>
<proteinExistence type="inferred from homology"/>
<protein>
    <recommendedName>
        <fullName evidence="3">Saccharopine dehydrogenase NADP binding domain-containing protein</fullName>
    </recommendedName>
</protein>
<dbReference type="InterPro" id="IPR036291">
    <property type="entry name" value="NAD(P)-bd_dom_sf"/>
</dbReference>
<evidence type="ECO:0000256" key="1">
    <source>
        <dbReference type="ARBA" id="ARBA00038048"/>
    </source>
</evidence>
<evidence type="ECO:0000259" key="3">
    <source>
        <dbReference type="Pfam" id="PF03435"/>
    </source>
</evidence>
<dbReference type="InterPro" id="IPR051276">
    <property type="entry name" value="Saccharopine_DH-like_oxidrdct"/>
</dbReference>
<dbReference type="PANTHER" id="PTHR12286">
    <property type="entry name" value="SACCHAROPINE DEHYDROGENASE-LIKE OXIDOREDUCTASE"/>
    <property type="match status" value="1"/>
</dbReference>
<comment type="caution">
    <text evidence="4">The sequence shown here is derived from an EMBL/GenBank/DDBJ whole genome shotgun (WGS) entry which is preliminary data.</text>
</comment>
<dbReference type="Proteomes" id="UP001583177">
    <property type="component" value="Unassembled WGS sequence"/>
</dbReference>
<reference evidence="4 5" key="1">
    <citation type="journal article" date="2024" name="IMA Fungus">
        <title>IMA Genome - F19 : A genome assembly and annotation guide to empower mycologists, including annotated draft genome sequences of Ceratocystis pirilliformis, Diaporthe australafricana, Fusarium ophioides, Paecilomyces lecythidis, and Sporothrix stenoceras.</title>
        <authorList>
            <person name="Aylward J."/>
            <person name="Wilson A.M."/>
            <person name="Visagie C.M."/>
            <person name="Spraker J."/>
            <person name="Barnes I."/>
            <person name="Buitendag C."/>
            <person name="Ceriani C."/>
            <person name="Del Mar Angel L."/>
            <person name="du Plessis D."/>
            <person name="Fuchs T."/>
            <person name="Gasser K."/>
            <person name="Kramer D."/>
            <person name="Li W."/>
            <person name="Munsamy K."/>
            <person name="Piso A."/>
            <person name="Price J.L."/>
            <person name="Sonnekus B."/>
            <person name="Thomas C."/>
            <person name="van der Nest A."/>
            <person name="van Dijk A."/>
            <person name="van Heerden A."/>
            <person name="van Vuuren N."/>
            <person name="Yilmaz N."/>
            <person name="Duong T.A."/>
            <person name="van der Merwe N.A."/>
            <person name="Wingfield M.J."/>
            <person name="Wingfield B.D."/>
        </authorList>
    </citation>
    <scope>NUCLEOTIDE SEQUENCE [LARGE SCALE GENOMIC DNA]</scope>
    <source>
        <strain evidence="4 5">CMW 18300</strain>
    </source>
</reference>
<dbReference type="SUPFAM" id="SSF51735">
    <property type="entry name" value="NAD(P)-binding Rossmann-fold domains"/>
    <property type="match status" value="1"/>
</dbReference>
<sequence length="422" mass="46055">MGFKQHGRTYDLVVFGANGYTGKYTAEHITAHFPTDLKWAIAGRSREKLQKVATELKQSSPDRRQPELEICSLNGEDLGALAKKTFVLISTVGPYGQYGEHAFKACAENGTHYFDATGEVPFVARMIKKYEKAAKQTGSMLFPEFGLESAPVDLIVWSLAKHNRTELEAKTREAIISVHRLNGAPSGGTVASFLGFFDTFTLKEIAESMRPFALSPVLNPNAALHKPSLKTRLTGLRTVPNLGKLTTFMAGDTDAAIIGRTWGLLSQIGTRQSEAYGPNFGFSEHMRTRNWLSGVLVHWGLALGSVLLVALPPLRWLVRRLVYKQGDGPDKEQTRKDELEFRGVAAPDTDRPVGKQAFCRATYFGSMYALTGALLAQAALTVLEDDIDLGGGGIFTPACLGQGLVDRLDGAGFKIRTESVLT</sequence>
<keyword evidence="2" id="KW-0812">Transmembrane</keyword>
<evidence type="ECO:0000313" key="4">
    <source>
        <dbReference type="EMBL" id="KAL1854316.1"/>
    </source>
</evidence>
<evidence type="ECO:0000256" key="2">
    <source>
        <dbReference type="SAM" id="Phobius"/>
    </source>
</evidence>
<feature type="domain" description="Saccharopine dehydrogenase NADP binding" evidence="3">
    <location>
        <begin position="13"/>
        <end position="140"/>
    </location>
</feature>
<dbReference type="Pfam" id="PF03435">
    <property type="entry name" value="Sacchrp_dh_NADP"/>
    <property type="match status" value="1"/>
</dbReference>
<dbReference type="PANTHER" id="PTHR12286:SF5">
    <property type="entry name" value="SACCHAROPINE DEHYDROGENASE-LIKE OXIDOREDUCTASE"/>
    <property type="match status" value="1"/>
</dbReference>
<keyword evidence="5" id="KW-1185">Reference proteome</keyword>
<organism evidence="4 5">
    <name type="scientific">Diaporthe australafricana</name>
    <dbReference type="NCBI Taxonomy" id="127596"/>
    <lineage>
        <taxon>Eukaryota</taxon>
        <taxon>Fungi</taxon>
        <taxon>Dikarya</taxon>
        <taxon>Ascomycota</taxon>
        <taxon>Pezizomycotina</taxon>
        <taxon>Sordariomycetes</taxon>
        <taxon>Sordariomycetidae</taxon>
        <taxon>Diaporthales</taxon>
        <taxon>Diaporthaceae</taxon>
        <taxon>Diaporthe</taxon>
    </lineage>
</organism>
<dbReference type="Gene3D" id="3.40.50.720">
    <property type="entry name" value="NAD(P)-binding Rossmann-like Domain"/>
    <property type="match status" value="1"/>
</dbReference>